<dbReference type="InterPro" id="IPR027417">
    <property type="entry name" value="P-loop_NTPase"/>
</dbReference>
<dbReference type="Gene3D" id="1.20.120.850">
    <property type="entry name" value="SWI2/SNF2 ATPases, N-terminal domain"/>
    <property type="match status" value="1"/>
</dbReference>
<dbReference type="GO" id="GO:0000724">
    <property type="term" value="P:double-strand break repair via homologous recombination"/>
    <property type="evidence" value="ECO:0007669"/>
    <property type="project" value="TreeGrafter"/>
</dbReference>
<feature type="region of interest" description="Disordered" evidence="4">
    <location>
        <begin position="956"/>
        <end position="979"/>
    </location>
</feature>
<evidence type="ECO:0000259" key="6">
    <source>
        <dbReference type="PROSITE" id="PS51194"/>
    </source>
</evidence>
<dbReference type="SMART" id="SM00490">
    <property type="entry name" value="HELICc"/>
    <property type="match status" value="1"/>
</dbReference>
<evidence type="ECO:0000256" key="1">
    <source>
        <dbReference type="ARBA" id="ARBA00022741"/>
    </source>
</evidence>
<feature type="region of interest" description="Disordered" evidence="4">
    <location>
        <begin position="1"/>
        <end position="100"/>
    </location>
</feature>
<feature type="compositionally biased region" description="Low complexity" evidence="4">
    <location>
        <begin position="237"/>
        <end position="250"/>
    </location>
</feature>
<evidence type="ECO:0000256" key="4">
    <source>
        <dbReference type="SAM" id="MobiDB-lite"/>
    </source>
</evidence>
<feature type="compositionally biased region" description="Low complexity" evidence="4">
    <location>
        <begin position="58"/>
        <end position="70"/>
    </location>
</feature>
<dbReference type="Proteomes" id="UP000053317">
    <property type="component" value="Unassembled WGS sequence"/>
</dbReference>
<gene>
    <name evidence="7" type="ORF">UCRPC4_g03094</name>
</gene>
<organism evidence="7 8">
    <name type="scientific">Phaeomoniella chlamydospora</name>
    <name type="common">Phaeoacremonium chlamydosporum</name>
    <dbReference type="NCBI Taxonomy" id="158046"/>
    <lineage>
        <taxon>Eukaryota</taxon>
        <taxon>Fungi</taxon>
        <taxon>Dikarya</taxon>
        <taxon>Ascomycota</taxon>
        <taxon>Pezizomycotina</taxon>
        <taxon>Eurotiomycetes</taxon>
        <taxon>Chaetothyriomycetidae</taxon>
        <taxon>Phaeomoniellales</taxon>
        <taxon>Phaeomoniellaceae</taxon>
        <taxon>Phaeomoniella</taxon>
    </lineage>
</organism>
<evidence type="ECO:0000259" key="5">
    <source>
        <dbReference type="PROSITE" id="PS51192"/>
    </source>
</evidence>
<dbReference type="GO" id="GO:0016787">
    <property type="term" value="F:hydrolase activity"/>
    <property type="evidence" value="ECO:0007669"/>
    <property type="project" value="UniProtKB-KW"/>
</dbReference>
<feature type="region of interest" description="Disordered" evidence="4">
    <location>
        <begin position="871"/>
        <end position="895"/>
    </location>
</feature>
<dbReference type="EMBL" id="LCWF01000073">
    <property type="protein sequence ID" value="KKY22768.1"/>
    <property type="molecule type" value="Genomic_DNA"/>
</dbReference>
<dbReference type="Gene3D" id="3.40.50.10810">
    <property type="entry name" value="Tandem AAA-ATPase domain"/>
    <property type="match status" value="1"/>
</dbReference>
<keyword evidence="1" id="KW-0547">Nucleotide-binding</keyword>
<dbReference type="Pfam" id="PF00271">
    <property type="entry name" value="Helicase_C"/>
    <property type="match status" value="1"/>
</dbReference>
<dbReference type="InterPro" id="IPR038718">
    <property type="entry name" value="SNF2-like_sf"/>
</dbReference>
<dbReference type="Pfam" id="PF00176">
    <property type="entry name" value="SNF2-rel_dom"/>
    <property type="match status" value="1"/>
</dbReference>
<dbReference type="PANTHER" id="PTHR45629">
    <property type="entry name" value="SNF2/RAD54 FAMILY MEMBER"/>
    <property type="match status" value="1"/>
</dbReference>
<feature type="domain" description="Helicase C-terminal" evidence="6">
    <location>
        <begin position="651"/>
        <end position="813"/>
    </location>
</feature>
<dbReference type="PANTHER" id="PTHR45629:SF7">
    <property type="entry name" value="DNA EXCISION REPAIR PROTEIN ERCC-6-RELATED"/>
    <property type="match status" value="1"/>
</dbReference>
<keyword evidence="3" id="KW-0067">ATP-binding</keyword>
<dbReference type="FunFam" id="3.40.50.10810:FF:000035">
    <property type="entry name" value="DsDNA-dependent ATPase (Rad54b)"/>
    <property type="match status" value="1"/>
</dbReference>
<name>A0A0G2GGM1_PHACM</name>
<dbReference type="GO" id="GO:0005634">
    <property type="term" value="C:nucleus"/>
    <property type="evidence" value="ECO:0007669"/>
    <property type="project" value="TreeGrafter"/>
</dbReference>
<dbReference type="InterPro" id="IPR001650">
    <property type="entry name" value="Helicase_C-like"/>
</dbReference>
<reference evidence="7 8" key="2">
    <citation type="submission" date="2015-05" db="EMBL/GenBank/DDBJ databases">
        <authorList>
            <person name="Morales-Cruz A."/>
            <person name="Amrine K.C."/>
            <person name="Cantu D."/>
        </authorList>
    </citation>
    <scope>NUCLEOTIDE SEQUENCE [LARGE SCALE GENOMIC DNA]</scope>
    <source>
        <strain evidence="7">UCRPC4</strain>
    </source>
</reference>
<dbReference type="GO" id="GO:0015616">
    <property type="term" value="F:DNA translocase activity"/>
    <property type="evidence" value="ECO:0007669"/>
    <property type="project" value="TreeGrafter"/>
</dbReference>
<protein>
    <submittedName>
        <fullName evidence="7">Putative dsdna-dependent atpase</fullName>
    </submittedName>
</protein>
<dbReference type="SUPFAM" id="SSF52540">
    <property type="entry name" value="P-loop containing nucleoside triphosphate hydrolases"/>
    <property type="match status" value="2"/>
</dbReference>
<feature type="compositionally biased region" description="Basic and acidic residues" evidence="4">
    <location>
        <begin position="956"/>
        <end position="965"/>
    </location>
</feature>
<keyword evidence="2" id="KW-0378">Hydrolase</keyword>
<feature type="domain" description="Helicase ATP-binding" evidence="5">
    <location>
        <begin position="325"/>
        <end position="495"/>
    </location>
</feature>
<dbReference type="CDD" id="cd18793">
    <property type="entry name" value="SF2_C_SNF"/>
    <property type="match status" value="1"/>
</dbReference>
<keyword evidence="8" id="KW-1185">Reference proteome</keyword>
<reference evidence="7 8" key="1">
    <citation type="submission" date="2015-05" db="EMBL/GenBank/DDBJ databases">
        <title>Distinctive expansion of gene families associated with plant cell wall degradation and secondary metabolism in the genomes of grapevine trunk pathogens.</title>
        <authorList>
            <person name="Lawrence D.P."/>
            <person name="Travadon R."/>
            <person name="Rolshausen P.E."/>
            <person name="Baumgartner K."/>
        </authorList>
    </citation>
    <scope>NUCLEOTIDE SEQUENCE [LARGE SCALE GENOMIC DNA]</scope>
    <source>
        <strain evidence="7">UCRPC4</strain>
    </source>
</reference>
<feature type="compositionally biased region" description="Basic and acidic residues" evidence="4">
    <location>
        <begin position="88"/>
        <end position="98"/>
    </location>
</feature>
<dbReference type="CDD" id="cd18004">
    <property type="entry name" value="DEXHc_RAD54"/>
    <property type="match status" value="1"/>
</dbReference>
<dbReference type="SMART" id="SM00487">
    <property type="entry name" value="DEXDc"/>
    <property type="match status" value="1"/>
</dbReference>
<dbReference type="InterPro" id="IPR049730">
    <property type="entry name" value="SNF2/RAD54-like_C"/>
</dbReference>
<dbReference type="Gene3D" id="3.40.50.300">
    <property type="entry name" value="P-loop containing nucleotide triphosphate hydrolases"/>
    <property type="match status" value="1"/>
</dbReference>
<feature type="compositionally biased region" description="Polar residues" evidence="4">
    <location>
        <begin position="205"/>
        <end position="225"/>
    </location>
</feature>
<dbReference type="InterPro" id="IPR050496">
    <property type="entry name" value="SNF2_RAD54_helicase_repair"/>
</dbReference>
<dbReference type="PROSITE" id="PS51192">
    <property type="entry name" value="HELICASE_ATP_BIND_1"/>
    <property type="match status" value="1"/>
</dbReference>
<feature type="region of interest" description="Disordered" evidence="4">
    <location>
        <begin position="202"/>
        <end position="278"/>
    </location>
</feature>
<dbReference type="GO" id="GO:0005524">
    <property type="term" value="F:ATP binding"/>
    <property type="evidence" value="ECO:0007669"/>
    <property type="project" value="InterPro"/>
</dbReference>
<dbReference type="OrthoDB" id="413460at2759"/>
<dbReference type="PROSITE" id="PS51194">
    <property type="entry name" value="HELICASE_CTER"/>
    <property type="match status" value="1"/>
</dbReference>
<evidence type="ECO:0000313" key="7">
    <source>
        <dbReference type="EMBL" id="KKY22768.1"/>
    </source>
</evidence>
<sequence length="1018" mass="113782">MINKPFRPPSFRKPATDLQSTTPAPVSKPSETHKQRQAKRRRLTDDEDVPAQDQRIQGSTSIGSSSGSIGLRRPLVTVRNPPSPEAPAPREPETKAVDESPQLHAAYYQVLWRKPTTKKHKTWDGDATLIIRNGTAILRDTSSGKEMGRAALDRPLLAGSTLSMAGREIEVDEVLKERPTFGEKEQEKDVVVPRVAGFKAPVPKPTQSVSRPTTAVPGNSLQQAIDRQREERKKRANMQTTSNSTFQTTFKNPLKDISHLPQIPKGPEPTPRHDPTAPGALIMKRPNKVPEGKRLVDVVVDPLLSKHLREHQREGVKFLYECVMGLRDFDGDGAILADEMGLGKTLQTITLIWTLLKQNPIYESAPVIKKALIVCPVTLINNWRKEFRKWLGNERIGVFVADGKKTRLTDFTMGKSYSVMIIGYERLRQVAEDLTKGAGVDIVVADEGHRLKTIQSKSAQAIQSLNTSKRVILSGTPIQNDLSEFFSMVNFVNDGVLGSYKQFVKQFENPIVRSRQPNALEEHIEEGQECSEELARLTTPFILRRTADILSKYLPPKTEYVLFCEPLPAQAYVYRNVLASPLFQSIGTSENALQLITILKKLCNSPFLLNPRNAQDTDSGTPSKILNDLVETLPPQLHKSLSNQASTKLRILDQLLDTIHKNTHEKVVLVSNYTSTLDLLAGLLTSSGFSFLRLDGSTPASKRQSLVDDFNRSSHQSCFAFLLSAKAGGVGLNLIGASRLVLFDVDWNPATDMQAMARIHREGQKRRCHIYRFVLKGSVEERIWQRQVTKIGLADSVMDMGVGGTGKGTNTVAQFSREELKDLFRLDVSEGLRTHDLLGCNCGGHGKTKTLPEIPEDDDYIDIDTLDNMTGTETPTIELKDESSNPISEDEDEDDVMPLPKLIKASKLDMTKQEKQILSGAHALQTTHSTRKTKEEAIQKASLMLYHHINVDKLTKEEEENHNNIKEIPNNDNDDNDDDIDDIIIDDPILRKVLSSEGNRIKWVFRKGNQGFKKMMVK</sequence>
<comment type="caution">
    <text evidence="7">The sequence shown here is derived from an EMBL/GenBank/DDBJ whole genome shotgun (WGS) entry which is preliminary data.</text>
</comment>
<evidence type="ECO:0000256" key="2">
    <source>
        <dbReference type="ARBA" id="ARBA00022801"/>
    </source>
</evidence>
<dbReference type="InterPro" id="IPR014001">
    <property type="entry name" value="Helicase_ATP-bd"/>
</dbReference>
<evidence type="ECO:0000313" key="8">
    <source>
        <dbReference type="Proteomes" id="UP000053317"/>
    </source>
</evidence>
<dbReference type="AlphaFoldDB" id="A0A0G2GGM1"/>
<dbReference type="InterPro" id="IPR000330">
    <property type="entry name" value="SNF2_N"/>
</dbReference>
<evidence type="ECO:0000256" key="3">
    <source>
        <dbReference type="ARBA" id="ARBA00022840"/>
    </source>
</evidence>
<accession>A0A0G2GGM1</accession>
<proteinExistence type="predicted"/>
<dbReference type="GO" id="GO:0007131">
    <property type="term" value="P:reciprocal meiotic recombination"/>
    <property type="evidence" value="ECO:0007669"/>
    <property type="project" value="TreeGrafter"/>
</dbReference>